<dbReference type="Proteomes" id="UP000602647">
    <property type="component" value="Unassembled WGS sequence"/>
</dbReference>
<keyword evidence="5" id="KW-1185">Reference proteome</keyword>
<keyword evidence="3" id="KW-0546">Nucleotide metabolism</keyword>
<comment type="catalytic activity">
    <reaction evidence="3">
        <text>dTTP + H2O = dTMP + diphosphate + H(+)</text>
        <dbReference type="Rhea" id="RHEA:28534"/>
        <dbReference type="ChEBI" id="CHEBI:15377"/>
        <dbReference type="ChEBI" id="CHEBI:15378"/>
        <dbReference type="ChEBI" id="CHEBI:33019"/>
        <dbReference type="ChEBI" id="CHEBI:37568"/>
        <dbReference type="ChEBI" id="CHEBI:63528"/>
        <dbReference type="EC" id="3.6.1.9"/>
    </reaction>
</comment>
<dbReference type="PANTHER" id="PTHR43213">
    <property type="entry name" value="BIFUNCTIONAL DTTP/UTP PYROPHOSPHATASE/METHYLTRANSFERASE PROTEIN-RELATED"/>
    <property type="match status" value="1"/>
</dbReference>
<name>A0A923NM20_9FIRM</name>
<dbReference type="RefSeq" id="WP_187302179.1">
    <property type="nucleotide sequence ID" value="NZ_JACRYT010000003.1"/>
</dbReference>
<dbReference type="PIRSF" id="PIRSF006305">
    <property type="entry name" value="Maf"/>
    <property type="match status" value="1"/>
</dbReference>
<dbReference type="HAMAP" id="MF_00528">
    <property type="entry name" value="Maf"/>
    <property type="match status" value="1"/>
</dbReference>
<dbReference type="NCBIfam" id="TIGR00172">
    <property type="entry name" value="maf"/>
    <property type="match status" value="1"/>
</dbReference>
<evidence type="ECO:0000256" key="1">
    <source>
        <dbReference type="ARBA" id="ARBA00001968"/>
    </source>
</evidence>
<organism evidence="4 5">
    <name type="scientific">Zhenpiania hominis</name>
    <dbReference type="NCBI Taxonomy" id="2763644"/>
    <lineage>
        <taxon>Bacteria</taxon>
        <taxon>Bacillati</taxon>
        <taxon>Bacillota</taxon>
        <taxon>Clostridia</taxon>
        <taxon>Peptostreptococcales</taxon>
        <taxon>Anaerovoracaceae</taxon>
        <taxon>Zhenpiania</taxon>
    </lineage>
</organism>
<dbReference type="GO" id="GO:0005737">
    <property type="term" value="C:cytoplasm"/>
    <property type="evidence" value="ECO:0007669"/>
    <property type="project" value="UniProtKB-SubCell"/>
</dbReference>
<dbReference type="SUPFAM" id="SSF52972">
    <property type="entry name" value="ITPase-like"/>
    <property type="match status" value="1"/>
</dbReference>
<dbReference type="EMBL" id="JACRYT010000003">
    <property type="protein sequence ID" value="MBC6679070.1"/>
    <property type="molecule type" value="Genomic_DNA"/>
</dbReference>
<comment type="caution">
    <text evidence="4">The sequence shown here is derived from an EMBL/GenBank/DDBJ whole genome shotgun (WGS) entry which is preliminary data.</text>
</comment>
<evidence type="ECO:0000313" key="5">
    <source>
        <dbReference type="Proteomes" id="UP000602647"/>
    </source>
</evidence>
<comment type="similarity">
    <text evidence="3">Belongs to the Maf family. YhdE subfamily.</text>
</comment>
<feature type="active site" description="Proton acceptor" evidence="3">
    <location>
        <position position="77"/>
    </location>
</feature>
<evidence type="ECO:0000256" key="3">
    <source>
        <dbReference type="HAMAP-Rule" id="MF_00528"/>
    </source>
</evidence>
<reference evidence="4" key="1">
    <citation type="submission" date="2020-08" db="EMBL/GenBank/DDBJ databases">
        <title>Genome public.</title>
        <authorList>
            <person name="Liu C."/>
            <person name="Sun Q."/>
        </authorList>
    </citation>
    <scope>NUCLEOTIDE SEQUENCE</scope>
    <source>
        <strain evidence="4">BX12</strain>
    </source>
</reference>
<comment type="function">
    <text evidence="3">Nucleoside triphosphate pyrophosphatase that hydrolyzes dTTP and UTP. May have a dual role in cell division arrest and in preventing the incorporation of modified nucleotides into cellular nucleic acids.</text>
</comment>
<keyword evidence="3" id="KW-0963">Cytoplasm</keyword>
<protein>
    <recommendedName>
        <fullName evidence="3">dTTP/UTP pyrophosphatase</fullName>
        <shortName evidence="3">dTTPase/UTPase</shortName>
        <ecNumber evidence="3">3.6.1.9</ecNumber>
    </recommendedName>
    <alternativeName>
        <fullName evidence="3">Nucleoside triphosphate pyrophosphatase</fullName>
    </alternativeName>
    <alternativeName>
        <fullName evidence="3">Nucleotide pyrophosphatase</fullName>
        <shortName evidence="3">Nucleotide PPase</shortName>
    </alternativeName>
</protein>
<comment type="caution">
    <text evidence="3">Lacks conserved residue(s) required for the propagation of feature annotation.</text>
</comment>
<comment type="catalytic activity">
    <reaction evidence="3">
        <text>UTP + H2O = UMP + diphosphate + H(+)</text>
        <dbReference type="Rhea" id="RHEA:29395"/>
        <dbReference type="ChEBI" id="CHEBI:15377"/>
        <dbReference type="ChEBI" id="CHEBI:15378"/>
        <dbReference type="ChEBI" id="CHEBI:33019"/>
        <dbReference type="ChEBI" id="CHEBI:46398"/>
        <dbReference type="ChEBI" id="CHEBI:57865"/>
        <dbReference type="EC" id="3.6.1.9"/>
    </reaction>
</comment>
<comment type="cofactor">
    <cofactor evidence="1 3">
        <name>a divalent metal cation</name>
        <dbReference type="ChEBI" id="CHEBI:60240"/>
    </cofactor>
</comment>
<keyword evidence="2 3" id="KW-0378">Hydrolase</keyword>
<accession>A0A923NM20</accession>
<evidence type="ECO:0000256" key="2">
    <source>
        <dbReference type="ARBA" id="ARBA00022801"/>
    </source>
</evidence>
<dbReference type="GO" id="GO:0009117">
    <property type="term" value="P:nucleotide metabolic process"/>
    <property type="evidence" value="ECO:0007669"/>
    <property type="project" value="UniProtKB-KW"/>
</dbReference>
<gene>
    <name evidence="4" type="primary">maf</name>
    <name evidence="4" type="ORF">H9L42_04430</name>
</gene>
<sequence length="193" mass="22027">MKTANLILASGSPRRIEMMKQKGYHPAILPAEIEETLPFPMNGETSVMYLACRKALWTESALTDAQKESAPVIIAADTIVYKDRIIGKPADEKEAFETLSLLRNNWHYVITGVCLLQAGQPLRRLFYERTKVYFRDYTEAELSSYVKTAEPYDKAGGYAIQGTFGQYVDHIEGDYENVIGFPWSRIEKELERF</sequence>
<feature type="site" description="Important for substrate specificity" evidence="3">
    <location>
        <position position="78"/>
    </location>
</feature>
<evidence type="ECO:0000313" key="4">
    <source>
        <dbReference type="EMBL" id="MBC6679070.1"/>
    </source>
</evidence>
<dbReference type="EC" id="3.6.1.9" evidence="3"/>
<dbReference type="InterPro" id="IPR003697">
    <property type="entry name" value="Maf-like"/>
</dbReference>
<proteinExistence type="inferred from homology"/>
<dbReference type="Pfam" id="PF02545">
    <property type="entry name" value="Maf"/>
    <property type="match status" value="1"/>
</dbReference>
<feature type="site" description="Important for substrate specificity" evidence="3">
    <location>
        <position position="14"/>
    </location>
</feature>
<dbReference type="PANTHER" id="PTHR43213:SF5">
    <property type="entry name" value="BIFUNCTIONAL DTTP_UTP PYROPHOSPHATASE_METHYLTRANSFERASE PROTEIN-RELATED"/>
    <property type="match status" value="1"/>
</dbReference>
<feature type="site" description="Important for substrate specificity" evidence="3">
    <location>
        <position position="161"/>
    </location>
</feature>
<dbReference type="GO" id="GO:0047429">
    <property type="term" value="F:nucleoside triphosphate diphosphatase activity"/>
    <property type="evidence" value="ECO:0007669"/>
    <property type="project" value="UniProtKB-EC"/>
</dbReference>
<dbReference type="InterPro" id="IPR029001">
    <property type="entry name" value="ITPase-like_fam"/>
</dbReference>
<comment type="subcellular location">
    <subcellularLocation>
        <location evidence="3">Cytoplasm</location>
    </subcellularLocation>
</comment>
<dbReference type="CDD" id="cd00555">
    <property type="entry name" value="Maf"/>
    <property type="match status" value="1"/>
</dbReference>
<dbReference type="AlphaFoldDB" id="A0A923NM20"/>
<dbReference type="Gene3D" id="3.90.950.10">
    <property type="match status" value="1"/>
</dbReference>